<organism evidence="3 4">
    <name type="scientific">Gordonia spumicola</name>
    <dbReference type="NCBI Taxonomy" id="589161"/>
    <lineage>
        <taxon>Bacteria</taxon>
        <taxon>Bacillati</taxon>
        <taxon>Actinomycetota</taxon>
        <taxon>Actinomycetes</taxon>
        <taxon>Mycobacteriales</taxon>
        <taxon>Gordoniaceae</taxon>
        <taxon>Gordonia</taxon>
    </lineage>
</organism>
<dbReference type="InterPro" id="IPR051324">
    <property type="entry name" value="Stress/Tellurium_Resist"/>
</dbReference>
<dbReference type="EMBL" id="BJOV01000002">
    <property type="protein sequence ID" value="GEE00697.1"/>
    <property type="molecule type" value="Genomic_DNA"/>
</dbReference>
<proteinExistence type="inferred from homology"/>
<dbReference type="InterPro" id="IPR003325">
    <property type="entry name" value="TerD"/>
</dbReference>
<protein>
    <submittedName>
        <fullName evidence="3">Tellurium resistance protein TerD</fullName>
    </submittedName>
</protein>
<reference evidence="4" key="1">
    <citation type="submission" date="2019-06" db="EMBL/GenBank/DDBJ databases">
        <title>Gordonia isolated from sludge of a wastewater treatment plant.</title>
        <authorList>
            <person name="Tamura T."/>
            <person name="Aoyama K."/>
            <person name="Kang Y."/>
            <person name="Saito S."/>
            <person name="Akiyama N."/>
            <person name="Yazawa K."/>
            <person name="Gonoi T."/>
            <person name="Mikami Y."/>
        </authorList>
    </citation>
    <scope>NUCLEOTIDE SEQUENCE [LARGE SCALE GENOMIC DNA]</scope>
    <source>
        <strain evidence="4">NBRC 107696</strain>
    </source>
</reference>
<comment type="similarity">
    <text evidence="1">Belongs to the CAPAB/TerDEXZ family.</text>
</comment>
<keyword evidence="4" id="KW-1185">Reference proteome</keyword>
<dbReference type="PANTHER" id="PTHR32097:SF4">
    <property type="entry name" value="GENERAL STRESS PROTEIN 16U"/>
    <property type="match status" value="1"/>
</dbReference>
<evidence type="ECO:0000256" key="1">
    <source>
        <dbReference type="ARBA" id="ARBA00008775"/>
    </source>
</evidence>
<feature type="domain" description="TerD" evidence="2">
    <location>
        <begin position="7"/>
        <end position="164"/>
    </location>
</feature>
<evidence type="ECO:0000313" key="3">
    <source>
        <dbReference type="EMBL" id="GEE00697.1"/>
    </source>
</evidence>
<dbReference type="Pfam" id="PF02342">
    <property type="entry name" value="TerD"/>
    <property type="match status" value="1"/>
</dbReference>
<name>A0A7I9V610_9ACTN</name>
<dbReference type="AlphaFoldDB" id="A0A7I9V610"/>
<evidence type="ECO:0000313" key="4">
    <source>
        <dbReference type="Proteomes" id="UP000444960"/>
    </source>
</evidence>
<dbReference type="CDD" id="cd06974">
    <property type="entry name" value="TerD_like"/>
    <property type="match status" value="1"/>
</dbReference>
<dbReference type="Gene3D" id="2.60.60.30">
    <property type="entry name" value="sav2460 like domains"/>
    <property type="match status" value="1"/>
</dbReference>
<accession>A0A7I9V610</accession>
<dbReference type="PANTHER" id="PTHR32097">
    <property type="entry name" value="CAMP-BINDING PROTEIN 1-RELATED"/>
    <property type="match status" value="1"/>
</dbReference>
<dbReference type="Proteomes" id="UP000444960">
    <property type="component" value="Unassembled WGS sequence"/>
</dbReference>
<comment type="caution">
    <text evidence="3">The sequence shown here is derived from an EMBL/GenBank/DDBJ whole genome shotgun (WGS) entry which is preliminary data.</text>
</comment>
<gene>
    <name evidence="3" type="ORF">nbrc107696_11430</name>
</gene>
<sequence length="168" mass="17909">MGAPMTTLTTVTVRTFWDSRGSNNDFDLDLAAFVLTSGRVANDSDFVFFNNPVSTNGAVKHSGGADGVTEETLTINLDHLPPETTAIAVLATVYNGNGAFGDLCDAVLAIDDEALGPIAFYEIAERHGAARALVYALIVRDGDRWILDAMSSVEPDLQSVARRFGVNV</sequence>
<evidence type="ECO:0000259" key="2">
    <source>
        <dbReference type="Pfam" id="PF02342"/>
    </source>
</evidence>